<dbReference type="InterPro" id="IPR053065">
    <property type="entry name" value="Archenteron_Induction-Rel"/>
</dbReference>
<accession>A0ABR4IFI5</accession>
<keyword evidence="1" id="KW-1133">Transmembrane helix</keyword>
<feature type="chain" id="PRO_5046580278" description="Vacuolar sorting protein Vps3844 C-terminal domain-containing protein" evidence="2">
    <location>
        <begin position="21"/>
        <end position="412"/>
    </location>
</feature>
<evidence type="ECO:0000259" key="3">
    <source>
        <dbReference type="Pfam" id="PF12955"/>
    </source>
</evidence>
<gene>
    <name evidence="4" type="ORF">BJY01DRAFT_229956</name>
</gene>
<comment type="caution">
    <text evidence="4">The sequence shown here is derived from an EMBL/GenBank/DDBJ whole genome shotgun (WGS) entry which is preliminary data.</text>
</comment>
<name>A0ABR4IFI5_9EURO</name>
<proteinExistence type="predicted"/>
<dbReference type="InterPro" id="IPR024382">
    <property type="entry name" value="Vps3844_C"/>
</dbReference>
<reference evidence="4 5" key="1">
    <citation type="submission" date="2024-07" db="EMBL/GenBank/DDBJ databases">
        <title>Section-level genome sequencing and comparative genomics of Aspergillus sections Usti and Cavernicolus.</title>
        <authorList>
            <consortium name="Lawrence Berkeley National Laboratory"/>
            <person name="Nybo J.L."/>
            <person name="Vesth T.C."/>
            <person name="Theobald S."/>
            <person name="Frisvad J.C."/>
            <person name="Larsen T.O."/>
            <person name="Kjaerboelling I."/>
            <person name="Rothschild-Mancinelli K."/>
            <person name="Lyhne E.K."/>
            <person name="Kogle M.E."/>
            <person name="Barry K."/>
            <person name="Clum A."/>
            <person name="Na H."/>
            <person name="Ledsgaard L."/>
            <person name="Lin J."/>
            <person name="Lipzen A."/>
            <person name="Kuo A."/>
            <person name="Riley R."/>
            <person name="Mondo S."/>
            <person name="Labutti K."/>
            <person name="Haridas S."/>
            <person name="Pangalinan J."/>
            <person name="Salamov A.A."/>
            <person name="Simmons B.A."/>
            <person name="Magnuson J.K."/>
            <person name="Chen J."/>
            <person name="Drula E."/>
            <person name="Henrissat B."/>
            <person name="Wiebenga A."/>
            <person name="Lubbers R.J."/>
            <person name="Gomes A.C."/>
            <person name="Makela M.R."/>
            <person name="Stajich J."/>
            <person name="Grigoriev I.V."/>
            <person name="Mortensen U.H."/>
            <person name="De Vries R.P."/>
            <person name="Baker S.E."/>
            <person name="Andersen M.R."/>
        </authorList>
    </citation>
    <scope>NUCLEOTIDE SEQUENCE [LARGE SCALE GENOMIC DNA]</scope>
    <source>
        <strain evidence="4 5">CBS 123904</strain>
    </source>
</reference>
<dbReference type="PANTHER" id="PTHR36853">
    <property type="entry name" value="EXPRESSED PROTEIN"/>
    <property type="match status" value="1"/>
</dbReference>
<keyword evidence="1" id="KW-0812">Transmembrane</keyword>
<dbReference type="EMBL" id="JBFXLU010000460">
    <property type="protein sequence ID" value="KAL2826034.1"/>
    <property type="molecule type" value="Genomic_DNA"/>
</dbReference>
<dbReference type="Pfam" id="PF12955">
    <property type="entry name" value="Vps3844_C"/>
    <property type="match status" value="1"/>
</dbReference>
<dbReference type="PANTHER" id="PTHR36853:SF1">
    <property type="entry name" value="DUF3844 DOMAIN-CONTAINING PROTEIN"/>
    <property type="match status" value="1"/>
</dbReference>
<keyword evidence="2" id="KW-0732">Signal</keyword>
<protein>
    <recommendedName>
        <fullName evidence="3">Vacuolar sorting protein Vps3844 C-terminal domain-containing protein</fullName>
    </recommendedName>
</protein>
<keyword evidence="1" id="KW-0472">Membrane</keyword>
<feature type="signal peptide" evidence="2">
    <location>
        <begin position="1"/>
        <end position="20"/>
    </location>
</feature>
<feature type="domain" description="Vacuolar sorting protein Vps3844 C-terminal" evidence="3">
    <location>
        <begin position="302"/>
        <end position="403"/>
    </location>
</feature>
<evidence type="ECO:0000313" key="4">
    <source>
        <dbReference type="EMBL" id="KAL2826034.1"/>
    </source>
</evidence>
<evidence type="ECO:0000256" key="2">
    <source>
        <dbReference type="SAM" id="SignalP"/>
    </source>
</evidence>
<feature type="transmembrane region" description="Helical" evidence="1">
    <location>
        <begin position="368"/>
        <end position="390"/>
    </location>
</feature>
<evidence type="ECO:0000256" key="1">
    <source>
        <dbReference type="SAM" id="Phobius"/>
    </source>
</evidence>
<keyword evidence="5" id="KW-1185">Reference proteome</keyword>
<sequence>MHTLSRFLTTLAATVIGTNALEASIFTFGTDVNTQELKPSVISSVTFLQLLDLRSKSSTASNLGRVDEEGVEFLSRLSGAPSPLFDTSTSGRDANTVLVFLEGIADTIDSSIRTEYQSELVTSALSTEPGIDTIFDSFLETRIRDMVSLGGKRCILRGPESVSFETQKNDLSCLRETLASQMFSRTLESGLLNLISIGEFWINEHKGTVVLRIIFEDPTNSKSPSTYISGLNSLFSDLRSIGAAGEMATAVLLPTSQTTRKSYSRRASEETNIDSKISSVRDARPVHLQQQAQVLLTLAPVCYESNSSCTEATSSCSGHGVCYKKYGSGGDCYACRCHETTVRNEDGTERLIRWGGSACQKKDVSSPFFLISGVTIAIVVIIGTAIGMIYSVGNVELPGVISAGVGAPRAQK</sequence>
<organism evidence="4 5">
    <name type="scientific">Aspergillus pseudoustus</name>
    <dbReference type="NCBI Taxonomy" id="1810923"/>
    <lineage>
        <taxon>Eukaryota</taxon>
        <taxon>Fungi</taxon>
        <taxon>Dikarya</taxon>
        <taxon>Ascomycota</taxon>
        <taxon>Pezizomycotina</taxon>
        <taxon>Eurotiomycetes</taxon>
        <taxon>Eurotiomycetidae</taxon>
        <taxon>Eurotiales</taxon>
        <taxon>Aspergillaceae</taxon>
        <taxon>Aspergillus</taxon>
        <taxon>Aspergillus subgen. Nidulantes</taxon>
    </lineage>
</organism>
<dbReference type="Proteomes" id="UP001610446">
    <property type="component" value="Unassembled WGS sequence"/>
</dbReference>
<evidence type="ECO:0000313" key="5">
    <source>
        <dbReference type="Proteomes" id="UP001610446"/>
    </source>
</evidence>